<dbReference type="PANTHER" id="PTHR33371:SF4">
    <property type="entry name" value="INTERMEMBRANE PHOSPHOLIPID TRANSPORT SYSTEM BINDING PROTEIN MLAD"/>
    <property type="match status" value="1"/>
</dbReference>
<dbReference type="InterPro" id="IPR003399">
    <property type="entry name" value="Mce/MlaD"/>
</dbReference>
<organism evidence="3 4">
    <name type="scientific">Sulfidibacter corallicola</name>
    <dbReference type="NCBI Taxonomy" id="2818388"/>
    <lineage>
        <taxon>Bacteria</taxon>
        <taxon>Pseudomonadati</taxon>
        <taxon>Acidobacteriota</taxon>
        <taxon>Holophagae</taxon>
        <taxon>Acanthopleuribacterales</taxon>
        <taxon>Acanthopleuribacteraceae</taxon>
        <taxon>Sulfidibacter</taxon>
    </lineage>
</organism>
<sequence length="368" mass="41291">MNRETRVGLMFTLSLLILGTTLYYLGNFQETVNYQIRFAKVNGLAVDSPVHFNGVPIGRVTKIVLGDEVSSQGLIPIIVSIAVHRSAREHIRVSTIADIKSIGVLGDKYILLLTKDYNADSLEEGGFIKPTPKTVDVERLLEQGTDFVADVSDITKDLKAFLVQLTQKEGLLQKLVGDEELAQQLKSALSETARKLESREGLVSVLLTDPQFTAEFKQRFRDISGGMSEMIENYQEGDGLVPSLMTDAQFRDDFKQKTLDLLDTSQSYMNRISQSRGLLYTLTEDEEYGQRVSQNIEKATYHLASILEKIDRGEGTASLLVNDPSLYQGLYQVVYGLEHSGISKWYIQRKRKKGAKLLDDPQREEESP</sequence>
<dbReference type="InterPro" id="IPR052336">
    <property type="entry name" value="MlaD_Phospholipid_Transporter"/>
</dbReference>
<keyword evidence="1" id="KW-0812">Transmembrane</keyword>
<dbReference type="RefSeq" id="WP_237383724.1">
    <property type="nucleotide sequence ID" value="NZ_CP071793.1"/>
</dbReference>
<dbReference type="AlphaFoldDB" id="A0A8A4TWQ3"/>
<feature type="domain" description="Mce/MlaD" evidence="2">
    <location>
        <begin position="31"/>
        <end position="112"/>
    </location>
</feature>
<keyword evidence="1" id="KW-0472">Membrane</keyword>
<protein>
    <submittedName>
        <fullName evidence="3">MCE family protein</fullName>
    </submittedName>
</protein>
<evidence type="ECO:0000259" key="2">
    <source>
        <dbReference type="Pfam" id="PF02470"/>
    </source>
</evidence>
<evidence type="ECO:0000256" key="1">
    <source>
        <dbReference type="SAM" id="Phobius"/>
    </source>
</evidence>
<dbReference type="KEGG" id="scor:J3U87_14300"/>
<dbReference type="PANTHER" id="PTHR33371">
    <property type="entry name" value="INTERMEMBRANE PHOSPHOLIPID TRANSPORT SYSTEM BINDING PROTEIN MLAD-RELATED"/>
    <property type="match status" value="1"/>
</dbReference>
<feature type="transmembrane region" description="Helical" evidence="1">
    <location>
        <begin position="7"/>
        <end position="26"/>
    </location>
</feature>
<reference evidence="3" key="1">
    <citation type="submission" date="2021-03" db="EMBL/GenBank/DDBJ databases">
        <title>Acanthopleuribacteraceae sp. M133.</title>
        <authorList>
            <person name="Wang G."/>
        </authorList>
    </citation>
    <scope>NUCLEOTIDE SEQUENCE</scope>
    <source>
        <strain evidence="3">M133</strain>
    </source>
</reference>
<proteinExistence type="predicted"/>
<name>A0A8A4TWQ3_SULCO</name>
<keyword evidence="1" id="KW-1133">Transmembrane helix</keyword>
<dbReference type="EMBL" id="CP071793">
    <property type="protein sequence ID" value="QTD53621.1"/>
    <property type="molecule type" value="Genomic_DNA"/>
</dbReference>
<gene>
    <name evidence="3" type="ORF">J3U87_14300</name>
</gene>
<dbReference type="Pfam" id="PF02470">
    <property type="entry name" value="MlaD"/>
    <property type="match status" value="1"/>
</dbReference>
<keyword evidence="4" id="KW-1185">Reference proteome</keyword>
<accession>A0A8A4TWQ3</accession>
<evidence type="ECO:0000313" key="3">
    <source>
        <dbReference type="EMBL" id="QTD53621.1"/>
    </source>
</evidence>
<dbReference type="Proteomes" id="UP000663929">
    <property type="component" value="Chromosome"/>
</dbReference>
<evidence type="ECO:0000313" key="4">
    <source>
        <dbReference type="Proteomes" id="UP000663929"/>
    </source>
</evidence>